<name>A0AAD7ZD54_DIPPU</name>
<dbReference type="Proteomes" id="UP001233999">
    <property type="component" value="Unassembled WGS sequence"/>
</dbReference>
<proteinExistence type="predicted"/>
<dbReference type="EMBL" id="JASPKZ010008886">
    <property type="protein sequence ID" value="KAJ9578349.1"/>
    <property type="molecule type" value="Genomic_DNA"/>
</dbReference>
<feature type="non-terminal residue" evidence="1">
    <location>
        <position position="73"/>
    </location>
</feature>
<reference evidence="1" key="1">
    <citation type="journal article" date="2023" name="IScience">
        <title>Live-bearing cockroach genome reveals convergent evolutionary mechanisms linked to viviparity in insects and beyond.</title>
        <authorList>
            <person name="Fouks B."/>
            <person name="Harrison M.C."/>
            <person name="Mikhailova A.A."/>
            <person name="Marchal E."/>
            <person name="English S."/>
            <person name="Carruthers M."/>
            <person name="Jennings E.C."/>
            <person name="Chiamaka E.L."/>
            <person name="Frigard R.A."/>
            <person name="Pippel M."/>
            <person name="Attardo G.M."/>
            <person name="Benoit J.B."/>
            <person name="Bornberg-Bauer E."/>
            <person name="Tobe S.S."/>
        </authorList>
    </citation>
    <scope>NUCLEOTIDE SEQUENCE</scope>
    <source>
        <strain evidence="1">Stay&amp;Tobe</strain>
    </source>
</reference>
<reference evidence="1" key="2">
    <citation type="submission" date="2023-05" db="EMBL/GenBank/DDBJ databases">
        <authorList>
            <person name="Fouks B."/>
        </authorList>
    </citation>
    <scope>NUCLEOTIDE SEQUENCE</scope>
    <source>
        <strain evidence="1">Stay&amp;Tobe</strain>
        <tissue evidence="1">Testes</tissue>
    </source>
</reference>
<gene>
    <name evidence="1" type="ORF">L9F63_005416</name>
</gene>
<sequence length="73" mass="8754">YDIHKFKRETGRFSLETKAYIGESYSVFSFRSYLDSASLKSQFPFTNMYLFYIIGYLNFTKKLITCLKEEFTE</sequence>
<protein>
    <submittedName>
        <fullName evidence="1">Uncharacterized protein</fullName>
    </submittedName>
</protein>
<evidence type="ECO:0000313" key="1">
    <source>
        <dbReference type="EMBL" id="KAJ9578349.1"/>
    </source>
</evidence>
<comment type="caution">
    <text evidence="1">The sequence shown here is derived from an EMBL/GenBank/DDBJ whole genome shotgun (WGS) entry which is preliminary data.</text>
</comment>
<accession>A0AAD7ZD54</accession>
<evidence type="ECO:0000313" key="2">
    <source>
        <dbReference type="Proteomes" id="UP001233999"/>
    </source>
</evidence>
<feature type="non-terminal residue" evidence="1">
    <location>
        <position position="1"/>
    </location>
</feature>
<keyword evidence="2" id="KW-1185">Reference proteome</keyword>
<organism evidence="1 2">
    <name type="scientific">Diploptera punctata</name>
    <name type="common">Pacific beetle cockroach</name>
    <dbReference type="NCBI Taxonomy" id="6984"/>
    <lineage>
        <taxon>Eukaryota</taxon>
        <taxon>Metazoa</taxon>
        <taxon>Ecdysozoa</taxon>
        <taxon>Arthropoda</taxon>
        <taxon>Hexapoda</taxon>
        <taxon>Insecta</taxon>
        <taxon>Pterygota</taxon>
        <taxon>Neoptera</taxon>
        <taxon>Polyneoptera</taxon>
        <taxon>Dictyoptera</taxon>
        <taxon>Blattodea</taxon>
        <taxon>Blaberoidea</taxon>
        <taxon>Blaberidae</taxon>
        <taxon>Diplopterinae</taxon>
        <taxon>Diploptera</taxon>
    </lineage>
</organism>
<dbReference type="AlphaFoldDB" id="A0AAD7ZD54"/>